<keyword evidence="3" id="KW-1185">Reference proteome</keyword>
<accession>A0ABR3PPZ4</accession>
<sequence>MNGVQAEVMNGETQAQPRGIKRLQDDSVDDDQRFTKRFHLLNLDNNNNRLYVPVPTQPAQLQQQAQQAQQAQQPKPNTKSGGGTEDDYMQLDDTKDRVYIHNLDDELSDIESSEPDRLIFLPDIEKQLSKIPKHVLTGENDNANSSSSASSSLTKGQELVLYAVPSSLSVPAEKDSVRKAILESRRRAMDKSARDAAEMISRGPDNPEIAHGLDTEDYLLDDEEVEDDPDAMEIE</sequence>
<dbReference type="Pfam" id="PF20354">
    <property type="entry name" value="DUF6649"/>
    <property type="match status" value="1"/>
</dbReference>
<dbReference type="Proteomes" id="UP001562354">
    <property type="component" value="Unassembled WGS sequence"/>
</dbReference>
<organism evidence="2 3">
    <name type="scientific">Neodothiora populina</name>
    <dbReference type="NCBI Taxonomy" id="2781224"/>
    <lineage>
        <taxon>Eukaryota</taxon>
        <taxon>Fungi</taxon>
        <taxon>Dikarya</taxon>
        <taxon>Ascomycota</taxon>
        <taxon>Pezizomycotina</taxon>
        <taxon>Dothideomycetes</taxon>
        <taxon>Dothideomycetidae</taxon>
        <taxon>Dothideales</taxon>
        <taxon>Dothioraceae</taxon>
        <taxon>Neodothiora</taxon>
    </lineage>
</organism>
<feature type="compositionally biased region" description="Low complexity" evidence="1">
    <location>
        <begin position="57"/>
        <end position="74"/>
    </location>
</feature>
<feature type="region of interest" description="Disordered" evidence="1">
    <location>
        <begin position="185"/>
        <end position="235"/>
    </location>
</feature>
<evidence type="ECO:0000256" key="1">
    <source>
        <dbReference type="SAM" id="MobiDB-lite"/>
    </source>
</evidence>
<feature type="compositionally biased region" description="Basic and acidic residues" evidence="1">
    <location>
        <begin position="185"/>
        <end position="197"/>
    </location>
</feature>
<feature type="region of interest" description="Disordered" evidence="1">
    <location>
        <begin position="1"/>
        <end position="29"/>
    </location>
</feature>
<dbReference type="GeneID" id="95975438"/>
<feature type="region of interest" description="Disordered" evidence="1">
    <location>
        <begin position="45"/>
        <end position="93"/>
    </location>
</feature>
<dbReference type="InterPro" id="IPR046591">
    <property type="entry name" value="DUF6649"/>
</dbReference>
<reference evidence="2 3" key="1">
    <citation type="submission" date="2024-07" db="EMBL/GenBank/DDBJ databases">
        <title>Draft sequence of the Neodothiora populina.</title>
        <authorList>
            <person name="Drown D.D."/>
            <person name="Schuette U.S."/>
            <person name="Buechlein A.B."/>
            <person name="Rusch D.R."/>
            <person name="Winton L.W."/>
            <person name="Adams G.A."/>
        </authorList>
    </citation>
    <scope>NUCLEOTIDE SEQUENCE [LARGE SCALE GENOMIC DNA]</scope>
    <source>
        <strain evidence="2 3">CPC 39397</strain>
    </source>
</reference>
<protein>
    <submittedName>
        <fullName evidence="2">Uncharacterized protein</fullName>
    </submittedName>
</protein>
<proteinExistence type="predicted"/>
<dbReference type="RefSeq" id="XP_069204473.1">
    <property type="nucleotide sequence ID" value="XM_069340960.1"/>
</dbReference>
<feature type="compositionally biased region" description="Acidic residues" evidence="1">
    <location>
        <begin position="215"/>
        <end position="235"/>
    </location>
</feature>
<comment type="caution">
    <text evidence="2">The sequence shown here is derived from an EMBL/GenBank/DDBJ whole genome shotgun (WGS) entry which is preliminary data.</text>
</comment>
<evidence type="ECO:0000313" key="2">
    <source>
        <dbReference type="EMBL" id="KAL1311624.1"/>
    </source>
</evidence>
<name>A0ABR3PPZ4_9PEZI</name>
<gene>
    <name evidence="2" type="ORF">AAFC00_001735</name>
</gene>
<evidence type="ECO:0000313" key="3">
    <source>
        <dbReference type="Proteomes" id="UP001562354"/>
    </source>
</evidence>
<dbReference type="EMBL" id="JBFMKM010000001">
    <property type="protein sequence ID" value="KAL1311624.1"/>
    <property type="molecule type" value="Genomic_DNA"/>
</dbReference>